<evidence type="ECO:0000256" key="1">
    <source>
        <dbReference type="ARBA" id="ARBA00022679"/>
    </source>
</evidence>
<protein>
    <submittedName>
        <fullName evidence="8">Transcriptional antiterminator</fullName>
    </submittedName>
</protein>
<keyword evidence="2" id="KW-0677">Repeat</keyword>
<evidence type="ECO:0000256" key="4">
    <source>
        <dbReference type="ARBA" id="ARBA00023163"/>
    </source>
</evidence>
<proteinExistence type="predicted"/>
<evidence type="ECO:0000259" key="7">
    <source>
        <dbReference type="PROSITE" id="PS51372"/>
    </source>
</evidence>
<dbReference type="EMBL" id="JQIF01000069">
    <property type="protein sequence ID" value="KGJ52361.1"/>
    <property type="molecule type" value="Genomic_DNA"/>
</dbReference>
<dbReference type="GO" id="GO:0008982">
    <property type="term" value="F:protein-N(PI)-phosphohistidine-sugar phosphotransferase activity"/>
    <property type="evidence" value="ECO:0007669"/>
    <property type="project" value="InterPro"/>
</dbReference>
<dbReference type="SUPFAM" id="SSF52794">
    <property type="entry name" value="PTS system IIB component-like"/>
    <property type="match status" value="1"/>
</dbReference>
<dbReference type="SUPFAM" id="SSF55804">
    <property type="entry name" value="Phoshotransferase/anion transport protein"/>
    <property type="match status" value="1"/>
</dbReference>
<evidence type="ECO:0000256" key="3">
    <source>
        <dbReference type="ARBA" id="ARBA00023015"/>
    </source>
</evidence>
<evidence type="ECO:0000313" key="8">
    <source>
        <dbReference type="EMBL" id="KGJ52361.1"/>
    </source>
</evidence>
<feature type="domain" description="PRD" evidence="7">
    <location>
        <begin position="281"/>
        <end position="388"/>
    </location>
</feature>
<dbReference type="Pfam" id="PF02302">
    <property type="entry name" value="PTS_IIB"/>
    <property type="match status" value="1"/>
</dbReference>
<evidence type="ECO:0000313" key="9">
    <source>
        <dbReference type="Proteomes" id="UP000030008"/>
    </source>
</evidence>
<dbReference type="InterPro" id="IPR036095">
    <property type="entry name" value="PTS_EIIB-like_sf"/>
</dbReference>
<dbReference type="RefSeq" id="WP_044906351.1">
    <property type="nucleotide sequence ID" value="NZ_CP022722.1"/>
</dbReference>
<feature type="domain" description="PTS EIIB type-2" evidence="6">
    <location>
        <begin position="392"/>
        <end position="479"/>
    </location>
</feature>
<keyword evidence="1" id="KW-0808">Transferase</keyword>
<sequence length="674" mass="77975">MIPFTGKQLQLIQLLMEQSTPIALDEISQLLHAGRRSVYYIVNKTNEVLQMNALKPVMCKRGAGYFLLDEQKQQLSALLQKRQLQPDVLTPQQRVSFLICYMIYPKAVIHVEDIMQLLKCSRNTVFSDLKNVKEQLKAYGLELRIDLKNGYGIEGKAFNKRAVLLYFLKQLLDEVNYHALPFLDTALVDDYYGRLQKISSEREHEYRQDNLLSIACMLSIIRDSPEQYDFSLMELRDLCETQELDLIDRYFQELNVHERLYLALHLLGSKASRELCPQDDEHDIRIFELSSRLVETFERTACVSFDDKNDLINSIYMHLKLSMYYNRLSIQVVNPLIDEIQKQYKDIYMITQLVCEDLRDLFQMPIIDSEIAYLTMHFGGHLKQGVRCYDEIRILIVCPSGISTSMLLKREIEGLYANVRVVDTASLEHVQEYEQQVDFIVSTIDVQSEVPVIRVHPILSREDKARIASMMMLNFDCYEINNEKLGGLFSIIASYVKETDMDALKRDVLAYLNRGNSFVGIHDKEQLGLLDILQKEDIQVLEQVDSWKEMIQTASAPLLSRGVIQNSYVQEMIHLVDEYGPYILLANSVAVAHAKPEHGAFRLGLSFLIVKRDVPFDEVSSLRYLFVLSDAAHDKHLNVLHEILQLSRNRDLLRRLDACENAAEVRRLLHNAFS</sequence>
<evidence type="ECO:0000259" key="5">
    <source>
        <dbReference type="PROSITE" id="PS51094"/>
    </source>
</evidence>
<dbReference type="PROSITE" id="PS51094">
    <property type="entry name" value="PTS_EIIA_TYPE_2"/>
    <property type="match status" value="1"/>
</dbReference>
<evidence type="ECO:0000256" key="2">
    <source>
        <dbReference type="ARBA" id="ARBA00022737"/>
    </source>
</evidence>
<feature type="domain" description="PTS EIIA type-2" evidence="5">
    <location>
        <begin position="531"/>
        <end position="672"/>
    </location>
</feature>
<dbReference type="Proteomes" id="UP000030008">
    <property type="component" value="Unassembled WGS sequence"/>
</dbReference>
<accession>A0A099I450</accession>
<dbReference type="InterPro" id="IPR050661">
    <property type="entry name" value="BglG_antiterminators"/>
</dbReference>
<dbReference type="Gene3D" id="3.40.930.10">
    <property type="entry name" value="Mannitol-specific EII, Chain A"/>
    <property type="match status" value="1"/>
</dbReference>
<dbReference type="PROSITE" id="PS51372">
    <property type="entry name" value="PRD_2"/>
    <property type="match status" value="1"/>
</dbReference>
<dbReference type="InterPro" id="IPR036634">
    <property type="entry name" value="PRD_sf"/>
</dbReference>
<keyword evidence="4" id="KW-0804">Transcription</keyword>
<dbReference type="Pfam" id="PF00874">
    <property type="entry name" value="PRD"/>
    <property type="match status" value="1"/>
</dbReference>
<dbReference type="SUPFAM" id="SSF63520">
    <property type="entry name" value="PTS-regulatory domain, PRD"/>
    <property type="match status" value="1"/>
</dbReference>
<dbReference type="AlphaFoldDB" id="A0A099I450"/>
<dbReference type="Gene3D" id="3.40.50.2300">
    <property type="match status" value="1"/>
</dbReference>
<dbReference type="Gene3D" id="1.10.1790.10">
    <property type="entry name" value="PRD domain"/>
    <property type="match status" value="1"/>
</dbReference>
<dbReference type="PROSITE" id="PS51099">
    <property type="entry name" value="PTS_EIIB_TYPE_2"/>
    <property type="match status" value="1"/>
</dbReference>
<dbReference type="GO" id="GO:0006355">
    <property type="term" value="P:regulation of DNA-templated transcription"/>
    <property type="evidence" value="ECO:0007669"/>
    <property type="project" value="InterPro"/>
</dbReference>
<dbReference type="InterPro" id="IPR003501">
    <property type="entry name" value="PTS_EIIB_2/3"/>
</dbReference>
<keyword evidence="3" id="KW-0805">Transcription regulation</keyword>
<dbReference type="PANTHER" id="PTHR30185">
    <property type="entry name" value="CRYPTIC BETA-GLUCOSIDE BGL OPERON ANTITERMINATOR"/>
    <property type="match status" value="1"/>
</dbReference>
<dbReference type="GO" id="GO:0009401">
    <property type="term" value="P:phosphoenolpyruvate-dependent sugar phosphotransferase system"/>
    <property type="evidence" value="ECO:0007669"/>
    <property type="project" value="InterPro"/>
</dbReference>
<dbReference type="CDD" id="cd05568">
    <property type="entry name" value="PTS_IIB_bgl_like"/>
    <property type="match status" value="1"/>
</dbReference>
<comment type="caution">
    <text evidence="8">The sequence shown here is derived from an EMBL/GenBank/DDBJ whole genome shotgun (WGS) entry which is preliminary data.</text>
</comment>
<dbReference type="InterPro" id="IPR016152">
    <property type="entry name" value="PTrfase/Anion_transptr"/>
</dbReference>
<dbReference type="InterPro" id="IPR013011">
    <property type="entry name" value="PTS_EIIB_2"/>
</dbReference>
<evidence type="ECO:0000259" key="6">
    <source>
        <dbReference type="PROSITE" id="PS51099"/>
    </source>
</evidence>
<dbReference type="InterPro" id="IPR002178">
    <property type="entry name" value="PTS_EIIA_type-2_dom"/>
</dbReference>
<reference evidence="8 9" key="1">
    <citation type="submission" date="2014-08" db="EMBL/GenBank/DDBJ databases">
        <title>Clostridium innocuum, an unnegligible vancomycin-resistant pathogen causing extra-intestinal infections.</title>
        <authorList>
            <person name="Feng Y."/>
            <person name="Chiu C.-H."/>
        </authorList>
    </citation>
    <scope>NUCLEOTIDE SEQUENCE [LARGE SCALE GENOMIC DNA]</scope>
    <source>
        <strain evidence="8 9">AN88</strain>
    </source>
</reference>
<organism evidence="8 9">
    <name type="scientific">Clostridium innocuum</name>
    <dbReference type="NCBI Taxonomy" id="1522"/>
    <lineage>
        <taxon>Bacteria</taxon>
        <taxon>Bacillati</taxon>
        <taxon>Bacillota</taxon>
        <taxon>Clostridia</taxon>
        <taxon>Eubacteriales</taxon>
        <taxon>Clostridiaceae</taxon>
        <taxon>Clostridium</taxon>
    </lineage>
</organism>
<dbReference type="InterPro" id="IPR011608">
    <property type="entry name" value="PRD"/>
</dbReference>
<name>A0A099I450_CLOIN</name>
<dbReference type="Pfam" id="PF00359">
    <property type="entry name" value="PTS_EIIA_2"/>
    <property type="match status" value="1"/>
</dbReference>
<gene>
    <name evidence="8" type="ORF">CIAN88_15060</name>
</gene>
<dbReference type="PANTHER" id="PTHR30185:SF18">
    <property type="entry name" value="TRANSCRIPTIONAL REGULATOR MTLR"/>
    <property type="match status" value="1"/>
</dbReference>